<gene>
    <name evidence="4" type="ORF">SAMN04488134_10340</name>
</gene>
<dbReference type="Gene3D" id="3.20.20.370">
    <property type="entry name" value="Glycoside hydrolase/deacetylase"/>
    <property type="match status" value="1"/>
</dbReference>
<dbReference type="AlphaFoldDB" id="A0A1H8L1W3"/>
<protein>
    <submittedName>
        <fullName evidence="4">Peptidoglycan/xylan/chitin deacetylase, PgdA/CDA1 family</fullName>
    </submittedName>
</protein>
<dbReference type="InterPro" id="IPR011330">
    <property type="entry name" value="Glyco_hydro/deAcase_b/a-brl"/>
</dbReference>
<dbReference type="EMBL" id="FODJ01000003">
    <property type="protein sequence ID" value="SEN98816.1"/>
    <property type="molecule type" value="Genomic_DNA"/>
</dbReference>
<sequence>MKLILVAIIIFLSAGCADDNDASKTDTKEELTDHEKNTDQKQVSDHTYNEEQVEVEPIEESAPSYEQLKKTIVEKFENNTPTVWGENIDGVVTEIDTDDKVIALTFDACDSTPDTYDEDLIDFLIEEQIPATLFINARWIEEYKDDFTDLADNPLFEIANHGYDHKPLSVTGESAYGISGTENPAEVFDEVYKNQQLITEHTGKSPDYFRSGTAYYDNIAVKIVEFLGLTAVNYNVLGDAGGTFNKDQIVSTFESAQEGSIFLFHMNKPNSDISSGVIEGVQMLIDKGYDFVQLGEYDDHLK</sequence>
<dbReference type="InterPro" id="IPR050248">
    <property type="entry name" value="Polysacc_deacetylase_ArnD"/>
</dbReference>
<dbReference type="Pfam" id="PF01522">
    <property type="entry name" value="Polysacc_deac_1"/>
    <property type="match status" value="1"/>
</dbReference>
<feature type="chain" id="PRO_5039089801" evidence="2">
    <location>
        <begin position="18"/>
        <end position="302"/>
    </location>
</feature>
<feature type="region of interest" description="Disordered" evidence="1">
    <location>
        <begin position="21"/>
        <end position="61"/>
    </location>
</feature>
<dbReference type="PANTHER" id="PTHR10587">
    <property type="entry name" value="GLYCOSYL TRANSFERASE-RELATED"/>
    <property type="match status" value="1"/>
</dbReference>
<proteinExistence type="predicted"/>
<evidence type="ECO:0000256" key="1">
    <source>
        <dbReference type="SAM" id="MobiDB-lite"/>
    </source>
</evidence>
<organism evidence="4 5">
    <name type="scientific">Amphibacillus marinus</name>
    <dbReference type="NCBI Taxonomy" id="872970"/>
    <lineage>
        <taxon>Bacteria</taxon>
        <taxon>Bacillati</taxon>
        <taxon>Bacillota</taxon>
        <taxon>Bacilli</taxon>
        <taxon>Bacillales</taxon>
        <taxon>Bacillaceae</taxon>
        <taxon>Amphibacillus</taxon>
    </lineage>
</organism>
<keyword evidence="5" id="KW-1185">Reference proteome</keyword>
<name>A0A1H8L1W3_9BACI</name>
<evidence type="ECO:0000259" key="3">
    <source>
        <dbReference type="PROSITE" id="PS51677"/>
    </source>
</evidence>
<keyword evidence="2" id="KW-0732">Signal</keyword>
<evidence type="ECO:0000313" key="4">
    <source>
        <dbReference type="EMBL" id="SEN98816.1"/>
    </source>
</evidence>
<accession>A0A1H8L1W3</accession>
<feature type="domain" description="NodB homology" evidence="3">
    <location>
        <begin position="100"/>
        <end position="302"/>
    </location>
</feature>
<dbReference type="PROSITE" id="PS51257">
    <property type="entry name" value="PROKAR_LIPOPROTEIN"/>
    <property type="match status" value="1"/>
</dbReference>
<dbReference type="Proteomes" id="UP000199300">
    <property type="component" value="Unassembled WGS sequence"/>
</dbReference>
<evidence type="ECO:0000313" key="5">
    <source>
        <dbReference type="Proteomes" id="UP000199300"/>
    </source>
</evidence>
<dbReference type="GO" id="GO:0005975">
    <property type="term" value="P:carbohydrate metabolic process"/>
    <property type="evidence" value="ECO:0007669"/>
    <property type="project" value="InterPro"/>
</dbReference>
<dbReference type="STRING" id="872970.SAMN04488134_10340"/>
<dbReference type="SUPFAM" id="SSF88713">
    <property type="entry name" value="Glycoside hydrolase/deacetylase"/>
    <property type="match status" value="1"/>
</dbReference>
<dbReference type="GO" id="GO:0016810">
    <property type="term" value="F:hydrolase activity, acting on carbon-nitrogen (but not peptide) bonds"/>
    <property type="evidence" value="ECO:0007669"/>
    <property type="project" value="InterPro"/>
</dbReference>
<dbReference type="PROSITE" id="PS51677">
    <property type="entry name" value="NODB"/>
    <property type="match status" value="1"/>
</dbReference>
<dbReference type="PANTHER" id="PTHR10587:SF134">
    <property type="entry name" value="SECRETED PROTEIN"/>
    <property type="match status" value="1"/>
</dbReference>
<dbReference type="RefSeq" id="WP_177178225.1">
    <property type="nucleotide sequence ID" value="NZ_FODJ01000003.1"/>
</dbReference>
<dbReference type="InterPro" id="IPR002509">
    <property type="entry name" value="NODB_dom"/>
</dbReference>
<reference evidence="4 5" key="1">
    <citation type="submission" date="2016-10" db="EMBL/GenBank/DDBJ databases">
        <authorList>
            <person name="de Groot N.N."/>
        </authorList>
    </citation>
    <scope>NUCLEOTIDE SEQUENCE [LARGE SCALE GENOMIC DNA]</scope>
    <source>
        <strain evidence="4 5">CGMCC 1.10434</strain>
    </source>
</reference>
<feature type="signal peptide" evidence="2">
    <location>
        <begin position="1"/>
        <end position="17"/>
    </location>
</feature>
<feature type="compositionally biased region" description="Basic and acidic residues" evidence="1">
    <location>
        <begin position="21"/>
        <end position="49"/>
    </location>
</feature>
<evidence type="ECO:0000256" key="2">
    <source>
        <dbReference type="SAM" id="SignalP"/>
    </source>
</evidence>